<dbReference type="InterPro" id="IPR014755">
    <property type="entry name" value="Cu-Rt/internalin_Ig-like"/>
</dbReference>
<comment type="caution">
    <text evidence="4">The sequence shown here is derived from an EMBL/GenBank/DDBJ whole genome shotgun (WGS) entry which is preliminary data.</text>
</comment>
<dbReference type="Gene3D" id="2.60.40.1220">
    <property type="match status" value="2"/>
</dbReference>
<sequence length="904" mass="94364">MSKKKVAKLGISTAIAASALIAANPADAASVSQAETLVKQAESLAKQLRPYYSAKTVSDVKVSADFSSKYDETRKAITRAQNALSTVSGKEKANLTNRIANAEALRLQAAFFIDAVKVGDNELKPALANLKKYITTDVINADADKAYSKLTDTLLKMERVIGKAYGPDARQALLKAYVTDAKIARETVIYEVSQYRLLNDISKLVASDKLEEADAELAKLDRLKVRAVAIKEAGNKLYPGSYPALPGISSSLAKTEGEVRADLEAKSTPKVVSVSAINARNLEVKFNKAIDSTPANLAKVAVSARTGAVAPGSLAYTLSNDGKTLTISTDGSSNMYFKGDYNVVVGYEDLKTADGEFVAPFSKVVNVTDNVAPTFTTQKVSASVYKVKFSEPMYADIASKISFKDKNGAAIAVGTATNEIKVAANAAFTELTLTVGSAIAANENITATIIGALDASGNLLSPNPATFTFQKGAADGVKPVVQTITQTGAENFTVKFSEELLADPTVRIGKTVGGLAAVSSVTQDEKDKTLYHVEAGSVLDTDNYYVEVSSFTDLSGEAGDTYTTIKSFVKDTAAPTVASYQLVKDATDNAEYLELTFNKDVTAGTVDATGTAVKDHVTTTLTGSTGTTVALKNASVNKKVVKIKVADILSGAPADDIQGATYNVKLAFTGVDSASGVTAADKNVTFVRGNDSAVTAVKAKVQSVAQGADNDTVVVTFDQDVDPATATVASNYHISGAVVKSATVKAGAAESKKVYLTLEKDSNTFTGVRNATISGVKAKNSTAVMDTQTIVTGSLNENVAPTITSVKYDVATELFTFTFSEAVKQAATTNADFEVYVDGAALDPAVKFDAGATTTAATTATSTAVSLTPGQKVKSITLVGLSTIDLTDSVGNAIKLPASIVVTK</sequence>
<name>A0A942YIX2_9BACI</name>
<reference evidence="4 5" key="1">
    <citation type="submission" date="2021-05" db="EMBL/GenBank/DDBJ databases">
        <title>Novel Bacillus species.</title>
        <authorList>
            <person name="Liu G."/>
        </authorList>
    </citation>
    <scope>NUCLEOTIDE SEQUENCE [LARGE SCALE GENOMIC DNA]</scope>
    <source>
        <strain evidence="5">FJAT-49780</strain>
    </source>
</reference>
<evidence type="ECO:0000259" key="3">
    <source>
        <dbReference type="Pfam" id="PF18058"/>
    </source>
</evidence>
<dbReference type="EMBL" id="JAGYPG010000002">
    <property type="protein sequence ID" value="MBS4195801.1"/>
    <property type="molecule type" value="Genomic_DNA"/>
</dbReference>
<dbReference type="RefSeq" id="WP_213124991.1">
    <property type="nucleotide sequence ID" value="NZ_JAGYPG010000002.1"/>
</dbReference>
<dbReference type="Gene3D" id="1.20.58.780">
    <property type="match status" value="1"/>
</dbReference>
<dbReference type="Proteomes" id="UP000681414">
    <property type="component" value="Unassembled WGS sequence"/>
</dbReference>
<dbReference type="Pfam" id="PF18058">
    <property type="entry name" value="SbsC_C"/>
    <property type="match status" value="1"/>
</dbReference>
<organism evidence="4 5">
    <name type="scientific">Lederbergia citri</name>
    <dbReference type="NCBI Taxonomy" id="2833580"/>
    <lineage>
        <taxon>Bacteria</taxon>
        <taxon>Bacillati</taxon>
        <taxon>Bacillota</taxon>
        <taxon>Bacilli</taxon>
        <taxon>Bacillales</taxon>
        <taxon>Bacillaceae</taxon>
        <taxon>Lederbergia</taxon>
    </lineage>
</organism>
<accession>A0A942YIX2</accession>
<evidence type="ECO:0000313" key="5">
    <source>
        <dbReference type="Proteomes" id="UP000681414"/>
    </source>
</evidence>
<feature type="signal peptide" evidence="2">
    <location>
        <begin position="1"/>
        <end position="28"/>
    </location>
</feature>
<evidence type="ECO:0000313" key="4">
    <source>
        <dbReference type="EMBL" id="MBS4195801.1"/>
    </source>
</evidence>
<protein>
    <recommendedName>
        <fullName evidence="3">SbsC C-terminal domain-containing protein</fullName>
    </recommendedName>
</protein>
<keyword evidence="1 2" id="KW-0732">Signal</keyword>
<dbReference type="InterPro" id="IPR041378">
    <property type="entry name" value="S-layer_SbsC_C"/>
</dbReference>
<dbReference type="AlphaFoldDB" id="A0A942YIX2"/>
<feature type="domain" description="SbsC C-terminal" evidence="3">
    <location>
        <begin position="59"/>
        <end position="182"/>
    </location>
</feature>
<feature type="chain" id="PRO_5037382755" description="SbsC C-terminal domain-containing protein" evidence="2">
    <location>
        <begin position="29"/>
        <end position="904"/>
    </location>
</feature>
<evidence type="ECO:0000256" key="2">
    <source>
        <dbReference type="SAM" id="SignalP"/>
    </source>
</evidence>
<evidence type="ECO:0000256" key="1">
    <source>
        <dbReference type="ARBA" id="ARBA00022729"/>
    </source>
</evidence>
<keyword evidence="5" id="KW-1185">Reference proteome</keyword>
<gene>
    <name evidence="4" type="ORF">KHA97_12105</name>
</gene>
<proteinExistence type="predicted"/>